<protein>
    <submittedName>
        <fullName evidence="8">Radical SAM domain protein</fullName>
    </submittedName>
</protein>
<dbReference type="EMBL" id="CP000505">
    <property type="protein sequence ID" value="ABL79155.1"/>
    <property type="molecule type" value="Genomic_DNA"/>
</dbReference>
<dbReference type="CDD" id="cd01335">
    <property type="entry name" value="Radical_SAM"/>
    <property type="match status" value="1"/>
</dbReference>
<dbReference type="GO" id="GO:0051539">
    <property type="term" value="F:4 iron, 4 sulfur cluster binding"/>
    <property type="evidence" value="ECO:0007669"/>
    <property type="project" value="UniProtKB-KW"/>
</dbReference>
<dbReference type="SFLD" id="SFLDS00029">
    <property type="entry name" value="Radical_SAM"/>
    <property type="match status" value="1"/>
</dbReference>
<evidence type="ECO:0000256" key="3">
    <source>
        <dbReference type="ARBA" id="ARBA00022691"/>
    </source>
</evidence>
<dbReference type="SUPFAM" id="SSF102114">
    <property type="entry name" value="Radical SAM enzymes"/>
    <property type="match status" value="1"/>
</dbReference>
<dbReference type="SFLD" id="SFLDG01083">
    <property type="entry name" value="Uncharacterised_Radical_SAM_Su"/>
    <property type="match status" value="1"/>
</dbReference>
<keyword evidence="2" id="KW-0004">4Fe-4S</keyword>
<dbReference type="InterPro" id="IPR007197">
    <property type="entry name" value="rSAM"/>
</dbReference>
<organism evidence="8 9">
    <name type="scientific">Thermofilum pendens (strain DSM 2475 / Hrk 5)</name>
    <dbReference type="NCBI Taxonomy" id="368408"/>
    <lineage>
        <taxon>Archaea</taxon>
        <taxon>Thermoproteota</taxon>
        <taxon>Thermoprotei</taxon>
        <taxon>Thermofilales</taxon>
        <taxon>Thermofilaceae</taxon>
        <taxon>Thermofilum</taxon>
    </lineage>
</organism>
<evidence type="ECO:0000256" key="6">
    <source>
        <dbReference type="ARBA" id="ARBA00023014"/>
    </source>
</evidence>
<dbReference type="InterPro" id="IPR058240">
    <property type="entry name" value="rSAM_sf"/>
</dbReference>
<dbReference type="eggNOG" id="arCOG00953">
    <property type="taxonomic scope" value="Archaea"/>
</dbReference>
<dbReference type="OrthoDB" id="17974at2157"/>
<dbReference type="InterPro" id="IPR040084">
    <property type="entry name" value="GTPase_Obg"/>
</dbReference>
<dbReference type="InterPro" id="IPR013785">
    <property type="entry name" value="Aldolase_TIM"/>
</dbReference>
<evidence type="ECO:0000313" key="8">
    <source>
        <dbReference type="EMBL" id="ABL79155.1"/>
    </source>
</evidence>
<dbReference type="SMART" id="SM00729">
    <property type="entry name" value="Elp3"/>
    <property type="match status" value="1"/>
</dbReference>
<dbReference type="Proteomes" id="UP000000641">
    <property type="component" value="Chromosome"/>
</dbReference>
<dbReference type="GO" id="GO:0046872">
    <property type="term" value="F:metal ion binding"/>
    <property type="evidence" value="ECO:0007669"/>
    <property type="project" value="UniProtKB-KW"/>
</dbReference>
<evidence type="ECO:0000256" key="4">
    <source>
        <dbReference type="ARBA" id="ARBA00022723"/>
    </source>
</evidence>
<proteinExistence type="predicted"/>
<dbReference type="RefSeq" id="WP_011753420.1">
    <property type="nucleotide sequence ID" value="NC_008698.1"/>
</dbReference>
<keyword evidence="6" id="KW-0411">Iron-sulfur</keyword>
<dbReference type="InterPro" id="IPR006638">
    <property type="entry name" value="Elp3/MiaA/NifB-like_rSAM"/>
</dbReference>
<gene>
    <name evidence="8" type="ordered locus">Tpen_1760</name>
</gene>
<dbReference type="PANTHER" id="PTHR43787:SF11">
    <property type="entry name" value="UPF0026 PROTEIN SLR1464"/>
    <property type="match status" value="1"/>
</dbReference>
<dbReference type="GO" id="GO:0003824">
    <property type="term" value="F:catalytic activity"/>
    <property type="evidence" value="ECO:0007669"/>
    <property type="project" value="InterPro"/>
</dbReference>
<reference evidence="9" key="1">
    <citation type="journal article" date="2008" name="J. Bacteriol.">
        <title>Genome sequence of Thermofilum pendens reveals an exceptional loss of biosynthetic pathways without genome reduction.</title>
        <authorList>
            <person name="Anderson I."/>
            <person name="Rodriguez J."/>
            <person name="Susanti D."/>
            <person name="Porat I."/>
            <person name="Reich C."/>
            <person name="Ulrich L.E."/>
            <person name="Elkins J.G."/>
            <person name="Mavromatis K."/>
            <person name="Lykidis A."/>
            <person name="Kim E."/>
            <person name="Thompson L.S."/>
            <person name="Nolan M."/>
            <person name="Land M."/>
            <person name="Copeland A."/>
            <person name="Lapidus A."/>
            <person name="Lucas S."/>
            <person name="Detter C."/>
            <person name="Zhulin I.B."/>
            <person name="Olsen G.J."/>
            <person name="Whitman W."/>
            <person name="Mukhopadhyay B."/>
            <person name="Bristow J."/>
            <person name="Kyrpides N."/>
        </authorList>
    </citation>
    <scope>NUCLEOTIDE SEQUENCE [LARGE SCALE GENOMIC DNA]</scope>
    <source>
        <strain evidence="9">DSM 2475 / Hrk 5</strain>
    </source>
</reference>
<dbReference type="PROSITE" id="PS51918">
    <property type="entry name" value="RADICAL_SAM"/>
    <property type="match status" value="1"/>
</dbReference>
<feature type="domain" description="Radical SAM core" evidence="7">
    <location>
        <begin position="11"/>
        <end position="249"/>
    </location>
</feature>
<evidence type="ECO:0000259" key="7">
    <source>
        <dbReference type="PROSITE" id="PS51918"/>
    </source>
</evidence>
<keyword evidence="9" id="KW-1185">Reference proteome</keyword>
<keyword evidence="4" id="KW-0479">Metal-binding</keyword>
<dbReference type="AlphaFoldDB" id="A1S125"/>
<comment type="cofactor">
    <cofactor evidence="1">
        <name>[4Fe-4S] cluster</name>
        <dbReference type="ChEBI" id="CHEBI:49883"/>
    </cofactor>
</comment>
<evidence type="ECO:0000256" key="1">
    <source>
        <dbReference type="ARBA" id="ARBA00001966"/>
    </source>
</evidence>
<dbReference type="Pfam" id="PF04055">
    <property type="entry name" value="Radical_SAM"/>
    <property type="match status" value="1"/>
</dbReference>
<evidence type="ECO:0000256" key="5">
    <source>
        <dbReference type="ARBA" id="ARBA00023004"/>
    </source>
</evidence>
<dbReference type="STRING" id="368408.Tpen_1760"/>
<dbReference type="PANTHER" id="PTHR43787">
    <property type="entry name" value="FEMO COFACTOR BIOSYNTHESIS PROTEIN NIFB-RELATED"/>
    <property type="match status" value="1"/>
</dbReference>
<evidence type="ECO:0000313" key="9">
    <source>
        <dbReference type="Proteomes" id="UP000000641"/>
    </source>
</evidence>
<accession>A1S125</accession>
<keyword evidence="3" id="KW-0949">S-adenosyl-L-methionine</keyword>
<name>A1S125_THEPD</name>
<dbReference type="HOGENOM" id="CLU_058377_0_0_2"/>
<sequence>MDSALAFGPVPSRRLGRSLGVNNIPAKVCSYSCVYCQVGRTTVLTVERRAFYEPEKVYEAVKAKLGEAASRGERVDFVTFVPDGEPTLDANLGREISLLKGLGKPVAVLTNASLLWREDVREDLAGADFVSVKVDAVEEGLWRRVNRPSRELSLEKVLEGVSVFAEEFKGTLVSETMLVGGVEYGEELQRLADFLGGLRRLAKAYVAVPVRPPAEKWVKPAGEEVVNAAYQLLSERLGPGRVELLTGYEGSDFAPTGNVREDLLAITAVHPMRRDAVEEFLKRAGAEWGVVEELVRENLLVEIEYEGKLYYIRRISRLAGREH</sequence>
<dbReference type="KEGG" id="tpe:Tpen_1760"/>
<dbReference type="GeneID" id="4601958"/>
<keyword evidence="5" id="KW-0408">Iron</keyword>
<evidence type="ECO:0000256" key="2">
    <source>
        <dbReference type="ARBA" id="ARBA00022485"/>
    </source>
</evidence>
<dbReference type="Gene3D" id="3.20.20.70">
    <property type="entry name" value="Aldolase class I"/>
    <property type="match status" value="1"/>
</dbReference>
<dbReference type="EnsemblBacteria" id="ABL79155">
    <property type="protein sequence ID" value="ABL79155"/>
    <property type="gene ID" value="Tpen_1760"/>
</dbReference>